<dbReference type="Pfam" id="PF09368">
    <property type="entry name" value="Sas10"/>
    <property type="match status" value="1"/>
</dbReference>
<evidence type="ECO:0000313" key="6">
    <source>
        <dbReference type="EMBL" id="RKP01319.1"/>
    </source>
</evidence>
<feature type="compositionally biased region" description="Basic and acidic residues" evidence="4">
    <location>
        <begin position="85"/>
        <end position="98"/>
    </location>
</feature>
<feature type="compositionally biased region" description="Low complexity" evidence="4">
    <location>
        <begin position="636"/>
        <end position="648"/>
    </location>
</feature>
<dbReference type="GO" id="GO:0032040">
    <property type="term" value="C:small-subunit processome"/>
    <property type="evidence" value="ECO:0007669"/>
    <property type="project" value="TreeGrafter"/>
</dbReference>
<feature type="region of interest" description="Disordered" evidence="4">
    <location>
        <begin position="212"/>
        <end position="237"/>
    </location>
</feature>
<feature type="compositionally biased region" description="Basic and acidic residues" evidence="4">
    <location>
        <begin position="40"/>
        <end position="51"/>
    </location>
</feature>
<feature type="region of interest" description="Disordered" evidence="4">
    <location>
        <begin position="557"/>
        <end position="600"/>
    </location>
</feature>
<dbReference type="OrthoDB" id="1924577at2759"/>
<feature type="region of interest" description="Disordered" evidence="4">
    <location>
        <begin position="151"/>
        <end position="196"/>
    </location>
</feature>
<dbReference type="Proteomes" id="UP000274922">
    <property type="component" value="Unassembled WGS sequence"/>
</dbReference>
<keyword evidence="7" id="KW-1185">Reference proteome</keyword>
<feature type="region of interest" description="Disordered" evidence="4">
    <location>
        <begin position="635"/>
        <end position="764"/>
    </location>
</feature>
<feature type="compositionally biased region" description="Low complexity" evidence="4">
    <location>
        <begin position="578"/>
        <end position="595"/>
    </location>
</feature>
<feature type="compositionally biased region" description="Basic and acidic residues" evidence="4">
    <location>
        <begin position="681"/>
        <end position="700"/>
    </location>
</feature>
<comment type="subcellular location">
    <subcellularLocation>
        <location evidence="1">Nucleus</location>
    </subcellularLocation>
</comment>
<dbReference type="STRING" id="1555241.A0A4V1IUP9"/>
<accession>A0A4V1IUP9</accession>
<comment type="similarity">
    <text evidence="2">Belongs to the SAS10 family.</text>
</comment>
<dbReference type="EMBL" id="ML014176">
    <property type="protein sequence ID" value="RKP01319.1"/>
    <property type="molecule type" value="Genomic_DNA"/>
</dbReference>
<feature type="compositionally biased region" description="Acidic residues" evidence="4">
    <location>
        <begin position="112"/>
        <end position="126"/>
    </location>
</feature>
<evidence type="ECO:0000256" key="3">
    <source>
        <dbReference type="ARBA" id="ARBA00023242"/>
    </source>
</evidence>
<dbReference type="InterPro" id="IPR018972">
    <property type="entry name" value="Sas10_C_dom"/>
</dbReference>
<gene>
    <name evidence="6" type="ORF">CXG81DRAFT_18847</name>
</gene>
<feature type="domain" description="Sas10 C-terminal" evidence="5">
    <location>
        <begin position="841"/>
        <end position="918"/>
    </location>
</feature>
<evidence type="ECO:0000259" key="5">
    <source>
        <dbReference type="Pfam" id="PF09368"/>
    </source>
</evidence>
<name>A0A4V1IUP9_9FUNG</name>
<keyword evidence="3" id="KW-0539">Nucleus</keyword>
<feature type="region of interest" description="Disordered" evidence="4">
    <location>
        <begin position="796"/>
        <end position="841"/>
    </location>
</feature>
<sequence length="918" mass="97883">MGRKNKGVAAPSNKLTGGGLAPAKPARNYNPDTDTLSFKEASRVTHRDRADAFGALSDEDDNAYARARGGAAGAGDDSDAADSDWEQHRERHAARDMEVLAPWRRKGHGSDDDGVDAVADEDADDGVDLKALEEEDRQLAKEVAELEALQREFGKAKRRGAADSDSDSDADSDAADSDDSDDAVEDDDALVLNADGRKADRRAWGATRNVFYQVGDDRASDDDDAEEAAKEELKEARRVQQAQLADMAEDDFLGDLAGVAEPSSAAAAGSADGAAGAANLLAQDHLDLSVFVQPADALAGGFDDILGDIPPAVAPVASAASTKPSKKAAKKAALASASGATPGETKPLTLADQLATPITKAQLTLVKRDAPEILELLDEFHVRSEERHLMHRLVVASYNVCASAMEDPLESAALIYLRLKYDLLTQFLIYALAYLALRATTAHGTAAVASLADKTARCDAHIATLRQQIRQIETKVEGTTEGDNTKPLVPVIIDLLEEFGDAPVAEIVASFSAARPTAVAAAQAEAMVAEAAEHPTSKQQQQRLLAQVKHTAAVAKKLAEAKSDEEDASDVNSEAGEDSASAASDSNQSDASMSDSDTEMADDSMAHAADLLGLSDLPTYADAKYESRLAAEMAKRSSASGARSAVAQELREEMEQQRQSRRNAAFHLTRLSQQPSAPSASDRKRSLHGDMDLPLRDKFGKVVLTPEEAEQEKSASRAARATKQAALEAGSAGGDDVFRPLPAAETPSASTSIASKKRKSGAGKLEDEHAFLTKAGAALTPDEQYYLDVLEQTKKTKTAKEAAKKERKQGRRADRAAHATMGVTDHKHADGDDGEVGEDGAPRAANWRMVTNKALHILQSKRKGAEKRNPRVARRKKFEKKLKRLGSTKRLVKDPASLGAYQGETTGIRRDFTASTRF</sequence>
<reference evidence="7" key="1">
    <citation type="journal article" date="2018" name="Nat. Microbiol.">
        <title>Leveraging single-cell genomics to expand the fungal tree of life.</title>
        <authorList>
            <person name="Ahrendt S.R."/>
            <person name="Quandt C.A."/>
            <person name="Ciobanu D."/>
            <person name="Clum A."/>
            <person name="Salamov A."/>
            <person name="Andreopoulos B."/>
            <person name="Cheng J.F."/>
            <person name="Woyke T."/>
            <person name="Pelin A."/>
            <person name="Henrissat B."/>
            <person name="Reynolds N.K."/>
            <person name="Benny G.L."/>
            <person name="Smith M.E."/>
            <person name="James T.Y."/>
            <person name="Grigoriev I.V."/>
        </authorList>
    </citation>
    <scope>NUCLEOTIDE SEQUENCE [LARGE SCALE GENOMIC DNA]</scope>
    <source>
        <strain evidence="7">ATCC 52028</strain>
    </source>
</reference>
<dbReference type="PANTHER" id="PTHR13237:SF8">
    <property type="entry name" value="SOMETHING ABOUT SILENCING PROTEIN 10"/>
    <property type="match status" value="1"/>
</dbReference>
<feature type="compositionally biased region" description="Basic and acidic residues" evidence="4">
    <location>
        <begin position="227"/>
        <end position="237"/>
    </location>
</feature>
<dbReference type="AlphaFoldDB" id="A0A4V1IUP9"/>
<evidence type="ECO:0000256" key="4">
    <source>
        <dbReference type="SAM" id="MobiDB-lite"/>
    </source>
</evidence>
<feature type="compositionally biased region" description="Low complexity" evidence="4">
    <location>
        <begin position="716"/>
        <end position="729"/>
    </location>
</feature>
<evidence type="ECO:0000256" key="2">
    <source>
        <dbReference type="ARBA" id="ARBA00010979"/>
    </source>
</evidence>
<proteinExistence type="inferred from homology"/>
<organism evidence="6 7">
    <name type="scientific">Caulochytrium protostelioides</name>
    <dbReference type="NCBI Taxonomy" id="1555241"/>
    <lineage>
        <taxon>Eukaryota</taxon>
        <taxon>Fungi</taxon>
        <taxon>Fungi incertae sedis</taxon>
        <taxon>Chytridiomycota</taxon>
        <taxon>Chytridiomycota incertae sedis</taxon>
        <taxon>Chytridiomycetes</taxon>
        <taxon>Caulochytriales</taxon>
        <taxon>Caulochytriaceae</taxon>
        <taxon>Caulochytrium</taxon>
    </lineage>
</organism>
<feature type="region of interest" description="Disordered" evidence="4">
    <location>
        <begin position="1"/>
        <end position="133"/>
    </location>
</feature>
<feature type="compositionally biased region" description="Polar residues" evidence="4">
    <location>
        <begin position="670"/>
        <end position="679"/>
    </location>
</feature>
<feature type="compositionally biased region" description="Acidic residues" evidence="4">
    <location>
        <begin position="164"/>
        <end position="189"/>
    </location>
</feature>
<protein>
    <recommendedName>
        <fullName evidence="5">Sas10 C-terminal domain-containing protein</fullName>
    </recommendedName>
</protein>
<evidence type="ECO:0000313" key="7">
    <source>
        <dbReference type="Proteomes" id="UP000274922"/>
    </source>
</evidence>
<evidence type="ECO:0000256" key="1">
    <source>
        <dbReference type="ARBA" id="ARBA00004123"/>
    </source>
</evidence>
<feature type="compositionally biased region" description="Basic and acidic residues" evidence="4">
    <location>
        <begin position="649"/>
        <end position="658"/>
    </location>
</feature>
<dbReference type="GO" id="GO:0000462">
    <property type="term" value="P:maturation of SSU-rRNA from tricistronic rRNA transcript (SSU-rRNA, 5.8S rRNA, LSU-rRNA)"/>
    <property type="evidence" value="ECO:0007669"/>
    <property type="project" value="TreeGrafter"/>
</dbReference>
<dbReference type="PANTHER" id="PTHR13237">
    <property type="entry name" value="SOMETHING ABOUT SILENCING PROTEIN 10-RELATED"/>
    <property type="match status" value="1"/>
</dbReference>